<dbReference type="InterPro" id="IPR000515">
    <property type="entry name" value="MetI-like"/>
</dbReference>
<evidence type="ECO:0000313" key="9">
    <source>
        <dbReference type="EMBL" id="VBB41239.1"/>
    </source>
</evidence>
<dbReference type="GO" id="GO:0005886">
    <property type="term" value="C:plasma membrane"/>
    <property type="evidence" value="ECO:0007669"/>
    <property type="project" value="UniProtKB-SubCell"/>
</dbReference>
<organism evidence="9">
    <name type="scientific">uncultured Spirochaetota bacterium</name>
    <dbReference type="NCBI Taxonomy" id="460511"/>
    <lineage>
        <taxon>Bacteria</taxon>
        <taxon>Pseudomonadati</taxon>
        <taxon>Spirochaetota</taxon>
        <taxon>environmental samples</taxon>
    </lineage>
</organism>
<dbReference type="PANTHER" id="PTHR30193">
    <property type="entry name" value="ABC TRANSPORTER PERMEASE PROTEIN"/>
    <property type="match status" value="1"/>
</dbReference>
<sequence>MTLATKRAITAYTFLALPLVFFICVRLGPMLYMLVMSFSDWGLLRKQTRFIGLGNYVTIFSDPVFLQSLGNTMRYAIFGAPAVIAISLSIALLLDLIPKGKALFRLIYVLPYITPIVAVSWVWRWMYLQPPLGVINELLMAIGLPAQDFLNSPDQALQSIMAVNVWAELGYCTTIFLAGLQTIPKEISEAARIDGANGRQLLFKVTLPLLLPITLFLTVMEGIQFLRIFTQVYNMSFQAMGGPLNSTKSAALYIYQKAFTNFEMAQAASASLVLFVIIMTVTAIQLKFFDKKMNY</sequence>
<keyword evidence="6 7" id="KW-0472">Membrane</keyword>
<feature type="transmembrane region" description="Helical" evidence="7">
    <location>
        <begin position="267"/>
        <end position="289"/>
    </location>
</feature>
<evidence type="ECO:0000256" key="7">
    <source>
        <dbReference type="RuleBase" id="RU363032"/>
    </source>
</evidence>
<dbReference type="PROSITE" id="PS50928">
    <property type="entry name" value="ABC_TM1"/>
    <property type="match status" value="1"/>
</dbReference>
<dbReference type="InterPro" id="IPR051393">
    <property type="entry name" value="ABC_transporter_permease"/>
</dbReference>
<dbReference type="Gene3D" id="1.10.3720.10">
    <property type="entry name" value="MetI-like"/>
    <property type="match status" value="1"/>
</dbReference>
<evidence type="ECO:0000256" key="3">
    <source>
        <dbReference type="ARBA" id="ARBA00022475"/>
    </source>
</evidence>
<dbReference type="PANTHER" id="PTHR30193:SF37">
    <property type="entry name" value="INNER MEMBRANE ABC TRANSPORTER PERMEASE PROTEIN YCJO"/>
    <property type="match status" value="1"/>
</dbReference>
<comment type="subcellular location">
    <subcellularLocation>
        <location evidence="1 7">Cell membrane</location>
        <topology evidence="1 7">Multi-pass membrane protein</topology>
    </subcellularLocation>
</comment>
<feature type="transmembrane region" description="Helical" evidence="7">
    <location>
        <begin position="106"/>
        <end position="123"/>
    </location>
</feature>
<name>A0A652ZZQ0_9SPIR</name>
<protein>
    <submittedName>
        <fullName evidence="9">Binding-protein-dependent transport systems inner membrane component</fullName>
    </submittedName>
</protein>
<feature type="transmembrane region" description="Helical" evidence="7">
    <location>
        <begin position="160"/>
        <end position="180"/>
    </location>
</feature>
<reference evidence="9" key="1">
    <citation type="submission" date="2018-07" db="EMBL/GenBank/DDBJ databases">
        <authorList>
            <consortium name="Genoscope - CEA"/>
            <person name="William W."/>
        </authorList>
    </citation>
    <scope>NUCLEOTIDE SEQUENCE</scope>
    <source>
        <strain evidence="9">IK1</strain>
    </source>
</reference>
<feature type="domain" description="ABC transmembrane type-1" evidence="8">
    <location>
        <begin position="69"/>
        <end position="285"/>
    </location>
</feature>
<dbReference type="SUPFAM" id="SSF161098">
    <property type="entry name" value="MetI-like"/>
    <property type="match status" value="1"/>
</dbReference>
<dbReference type="GO" id="GO:0055085">
    <property type="term" value="P:transmembrane transport"/>
    <property type="evidence" value="ECO:0007669"/>
    <property type="project" value="InterPro"/>
</dbReference>
<proteinExistence type="inferred from homology"/>
<feature type="transmembrane region" description="Helical" evidence="7">
    <location>
        <begin position="12"/>
        <end position="35"/>
    </location>
</feature>
<dbReference type="AlphaFoldDB" id="A0A652ZZQ0"/>
<comment type="similarity">
    <text evidence="7">Belongs to the binding-protein-dependent transport system permease family.</text>
</comment>
<evidence type="ECO:0000256" key="1">
    <source>
        <dbReference type="ARBA" id="ARBA00004651"/>
    </source>
</evidence>
<feature type="transmembrane region" description="Helical" evidence="7">
    <location>
        <begin position="75"/>
        <end position="94"/>
    </location>
</feature>
<evidence type="ECO:0000256" key="6">
    <source>
        <dbReference type="ARBA" id="ARBA00023136"/>
    </source>
</evidence>
<evidence type="ECO:0000256" key="4">
    <source>
        <dbReference type="ARBA" id="ARBA00022692"/>
    </source>
</evidence>
<dbReference type="InterPro" id="IPR035906">
    <property type="entry name" value="MetI-like_sf"/>
</dbReference>
<gene>
    <name evidence="9" type="ORF">TRIP_E90065</name>
</gene>
<keyword evidence="5 7" id="KW-1133">Transmembrane helix</keyword>
<evidence type="ECO:0000256" key="5">
    <source>
        <dbReference type="ARBA" id="ARBA00022989"/>
    </source>
</evidence>
<dbReference type="EMBL" id="UPXP01000038">
    <property type="protein sequence ID" value="VBB41239.1"/>
    <property type="molecule type" value="Genomic_DNA"/>
</dbReference>
<keyword evidence="4 7" id="KW-0812">Transmembrane</keyword>
<keyword evidence="3" id="KW-1003">Cell membrane</keyword>
<keyword evidence="2 7" id="KW-0813">Transport</keyword>
<feature type="transmembrane region" description="Helical" evidence="7">
    <location>
        <begin position="201"/>
        <end position="220"/>
    </location>
</feature>
<evidence type="ECO:0000259" key="8">
    <source>
        <dbReference type="PROSITE" id="PS50928"/>
    </source>
</evidence>
<accession>A0A652ZZQ0</accession>
<evidence type="ECO:0000256" key="2">
    <source>
        <dbReference type="ARBA" id="ARBA00022448"/>
    </source>
</evidence>
<dbReference type="Pfam" id="PF00528">
    <property type="entry name" value="BPD_transp_1"/>
    <property type="match status" value="1"/>
</dbReference>